<name>A0A8S4QIH9_9NEOP</name>
<evidence type="ECO:0000256" key="1">
    <source>
        <dbReference type="SAM" id="MobiDB-lite"/>
    </source>
</evidence>
<accession>A0A8S4QIH9</accession>
<keyword evidence="3" id="KW-1185">Reference proteome</keyword>
<comment type="caution">
    <text evidence="2">The sequence shown here is derived from an EMBL/GenBank/DDBJ whole genome shotgun (WGS) entry which is preliminary data.</text>
</comment>
<dbReference type="EMBL" id="CAKXAJ010007645">
    <property type="protein sequence ID" value="CAH2210514.1"/>
    <property type="molecule type" value="Genomic_DNA"/>
</dbReference>
<gene>
    <name evidence="2" type="primary">jg23112</name>
    <name evidence="2" type="ORF">PAEG_LOCUS2419</name>
</gene>
<dbReference type="OrthoDB" id="5797019at2759"/>
<sequence length="113" mass="12457">SAPMALHASKKANKKSDMRVSCEAIPEEMCGTSPQPAPPHPHLMTYKSDPGTSGAESESETNAESNNPSAISAHHQLQKVFAILHFLSNMLRILYWPNTREQRPAKVLCLSYL</sequence>
<organism evidence="2 3">
    <name type="scientific">Pararge aegeria aegeria</name>
    <dbReference type="NCBI Taxonomy" id="348720"/>
    <lineage>
        <taxon>Eukaryota</taxon>
        <taxon>Metazoa</taxon>
        <taxon>Ecdysozoa</taxon>
        <taxon>Arthropoda</taxon>
        <taxon>Hexapoda</taxon>
        <taxon>Insecta</taxon>
        <taxon>Pterygota</taxon>
        <taxon>Neoptera</taxon>
        <taxon>Endopterygota</taxon>
        <taxon>Lepidoptera</taxon>
        <taxon>Glossata</taxon>
        <taxon>Ditrysia</taxon>
        <taxon>Papilionoidea</taxon>
        <taxon>Nymphalidae</taxon>
        <taxon>Satyrinae</taxon>
        <taxon>Satyrini</taxon>
        <taxon>Parargina</taxon>
        <taxon>Pararge</taxon>
    </lineage>
</organism>
<proteinExistence type="predicted"/>
<reference evidence="2" key="1">
    <citation type="submission" date="2022-03" db="EMBL/GenBank/DDBJ databases">
        <authorList>
            <person name="Lindestad O."/>
        </authorList>
    </citation>
    <scope>NUCLEOTIDE SEQUENCE</scope>
</reference>
<dbReference type="Proteomes" id="UP000838756">
    <property type="component" value="Unassembled WGS sequence"/>
</dbReference>
<protein>
    <submittedName>
        <fullName evidence="2">Jg23112 protein</fullName>
    </submittedName>
</protein>
<feature type="region of interest" description="Disordered" evidence="1">
    <location>
        <begin position="26"/>
        <end position="69"/>
    </location>
</feature>
<evidence type="ECO:0000313" key="2">
    <source>
        <dbReference type="EMBL" id="CAH2210514.1"/>
    </source>
</evidence>
<feature type="non-terminal residue" evidence="2">
    <location>
        <position position="1"/>
    </location>
</feature>
<dbReference type="AlphaFoldDB" id="A0A8S4QIH9"/>
<feature type="region of interest" description="Disordered" evidence="1">
    <location>
        <begin position="1"/>
        <end position="20"/>
    </location>
</feature>
<feature type="compositionally biased region" description="Low complexity" evidence="1">
    <location>
        <begin position="50"/>
        <end position="69"/>
    </location>
</feature>
<evidence type="ECO:0000313" key="3">
    <source>
        <dbReference type="Proteomes" id="UP000838756"/>
    </source>
</evidence>